<keyword evidence="10" id="KW-1185">Reference proteome</keyword>
<proteinExistence type="inferred from homology"/>
<evidence type="ECO:0000256" key="4">
    <source>
        <dbReference type="ARBA" id="ARBA00022692"/>
    </source>
</evidence>
<dbReference type="InterPro" id="IPR007353">
    <property type="entry name" value="DUF421"/>
</dbReference>
<evidence type="ECO:0000256" key="1">
    <source>
        <dbReference type="ARBA" id="ARBA00004651"/>
    </source>
</evidence>
<keyword evidence="4 7" id="KW-0812">Transmembrane</keyword>
<dbReference type="AlphaFoldDB" id="A0A401UMY6"/>
<comment type="subcellular location">
    <subcellularLocation>
        <location evidence="1">Cell membrane</location>
        <topology evidence="1">Multi-pass membrane protein</topology>
    </subcellularLocation>
</comment>
<reference evidence="9 10" key="1">
    <citation type="submission" date="2018-11" db="EMBL/GenBank/DDBJ databases">
        <title>Genome sequencing and assembly of Clostridium tagluense strain A121.</title>
        <authorList>
            <person name="Murakami T."/>
            <person name="Segawa T."/>
            <person name="Shcherbakova V.A."/>
            <person name="Mori H."/>
            <person name="Yoshimura Y."/>
        </authorList>
    </citation>
    <scope>NUCLEOTIDE SEQUENCE [LARGE SCALE GENOMIC DNA]</scope>
    <source>
        <strain evidence="9 10">A121</strain>
    </source>
</reference>
<keyword evidence="6 7" id="KW-0472">Membrane</keyword>
<dbReference type="EMBL" id="BHYK01000013">
    <property type="protein sequence ID" value="GCD10896.1"/>
    <property type="molecule type" value="Genomic_DNA"/>
</dbReference>
<evidence type="ECO:0000256" key="3">
    <source>
        <dbReference type="ARBA" id="ARBA00022475"/>
    </source>
</evidence>
<dbReference type="RefSeq" id="WP_207669476.1">
    <property type="nucleotide sequence ID" value="NZ_BHYK01000013.1"/>
</dbReference>
<dbReference type="Gene3D" id="3.30.240.20">
    <property type="entry name" value="bsu07140 like domains"/>
    <property type="match status" value="1"/>
</dbReference>
<comment type="caution">
    <text evidence="9">The sequence shown here is derived from an EMBL/GenBank/DDBJ whole genome shotgun (WGS) entry which is preliminary data.</text>
</comment>
<evidence type="ECO:0000256" key="7">
    <source>
        <dbReference type="SAM" id="Phobius"/>
    </source>
</evidence>
<protein>
    <submittedName>
        <fullName evidence="9">DUF421 domain-containing protein</fullName>
    </submittedName>
</protein>
<dbReference type="PANTHER" id="PTHR34582">
    <property type="entry name" value="UPF0702 TRANSMEMBRANE PROTEIN YCAP"/>
    <property type="match status" value="1"/>
</dbReference>
<feature type="transmembrane region" description="Helical" evidence="7">
    <location>
        <begin position="37"/>
        <end position="56"/>
    </location>
</feature>
<feature type="domain" description="YetF C-terminal" evidence="8">
    <location>
        <begin position="86"/>
        <end position="155"/>
    </location>
</feature>
<dbReference type="PANTHER" id="PTHR34582:SF6">
    <property type="entry name" value="UPF0702 TRANSMEMBRANE PROTEIN YCAP"/>
    <property type="match status" value="1"/>
</dbReference>
<evidence type="ECO:0000256" key="2">
    <source>
        <dbReference type="ARBA" id="ARBA00006448"/>
    </source>
</evidence>
<evidence type="ECO:0000313" key="9">
    <source>
        <dbReference type="EMBL" id="GCD10896.1"/>
    </source>
</evidence>
<evidence type="ECO:0000259" key="8">
    <source>
        <dbReference type="Pfam" id="PF04239"/>
    </source>
</evidence>
<accession>A0A401UMY6</accession>
<dbReference type="GO" id="GO:0005886">
    <property type="term" value="C:plasma membrane"/>
    <property type="evidence" value="ECO:0007669"/>
    <property type="project" value="UniProtKB-SubCell"/>
</dbReference>
<evidence type="ECO:0000256" key="6">
    <source>
        <dbReference type="ARBA" id="ARBA00023136"/>
    </source>
</evidence>
<evidence type="ECO:0000313" key="10">
    <source>
        <dbReference type="Proteomes" id="UP000287872"/>
    </source>
</evidence>
<gene>
    <name evidence="9" type="ORF">Ctaglu_25190</name>
</gene>
<keyword evidence="5 7" id="KW-1133">Transmembrane helix</keyword>
<evidence type="ECO:0000256" key="5">
    <source>
        <dbReference type="ARBA" id="ARBA00022989"/>
    </source>
</evidence>
<name>A0A401UMY6_9CLOT</name>
<organism evidence="9 10">
    <name type="scientific">Clostridium tagluense</name>
    <dbReference type="NCBI Taxonomy" id="360422"/>
    <lineage>
        <taxon>Bacteria</taxon>
        <taxon>Bacillati</taxon>
        <taxon>Bacillota</taxon>
        <taxon>Clostridia</taxon>
        <taxon>Eubacteriales</taxon>
        <taxon>Clostridiaceae</taxon>
        <taxon>Clostridium</taxon>
    </lineage>
</organism>
<sequence>MMALIFPYLKIILSSVSVYIFIVVAIRFFGKNELAQLSVVDLVFILLISNAVQNAMVGTDSSLCGGMVAATSLFVVNYLFKLVMYRFSKFNKLIQGEPLLLIYHGKINKKNMTKSKISMNEIMEVIREHGVAVVGQVDLAVLEVDGNISVMSHEFKHKTTKKKKAHKTIAKNI</sequence>
<feature type="transmembrane region" description="Helical" evidence="7">
    <location>
        <begin position="6"/>
        <end position="30"/>
    </location>
</feature>
<dbReference type="Proteomes" id="UP000287872">
    <property type="component" value="Unassembled WGS sequence"/>
</dbReference>
<feature type="transmembrane region" description="Helical" evidence="7">
    <location>
        <begin position="62"/>
        <end position="80"/>
    </location>
</feature>
<dbReference type="InterPro" id="IPR023090">
    <property type="entry name" value="UPF0702_alpha/beta_dom_sf"/>
</dbReference>
<comment type="similarity">
    <text evidence="2">Belongs to the UPF0702 family.</text>
</comment>
<dbReference type="Pfam" id="PF04239">
    <property type="entry name" value="DUF421"/>
    <property type="match status" value="1"/>
</dbReference>
<keyword evidence="3" id="KW-1003">Cell membrane</keyword>